<dbReference type="OrthoDB" id="9938511at2759"/>
<accession>A0A401PE21</accession>
<keyword evidence="3" id="KW-1185">Reference proteome</keyword>
<comment type="caution">
    <text evidence="2">The sequence shown here is derived from an EMBL/GenBank/DDBJ whole genome shotgun (WGS) entry which is preliminary data.</text>
</comment>
<feature type="compositionally biased region" description="Polar residues" evidence="1">
    <location>
        <begin position="140"/>
        <end position="149"/>
    </location>
</feature>
<protein>
    <recommendedName>
        <fullName evidence="4">A-kinase anchor 110kDa C-terminal domain-containing protein</fullName>
    </recommendedName>
</protein>
<dbReference type="InterPro" id="IPR008382">
    <property type="entry name" value="SPHK1-interactor_AKAP_110"/>
</dbReference>
<feature type="compositionally biased region" description="Basic and acidic residues" evidence="1">
    <location>
        <begin position="787"/>
        <end position="805"/>
    </location>
</feature>
<dbReference type="GO" id="GO:0005737">
    <property type="term" value="C:cytoplasm"/>
    <property type="evidence" value="ECO:0007669"/>
    <property type="project" value="TreeGrafter"/>
</dbReference>
<feature type="region of interest" description="Disordered" evidence="1">
    <location>
        <begin position="505"/>
        <end position="530"/>
    </location>
</feature>
<dbReference type="EMBL" id="BFAA01003456">
    <property type="protein sequence ID" value="GCB71373.1"/>
    <property type="molecule type" value="Genomic_DNA"/>
</dbReference>
<dbReference type="GO" id="GO:0008104">
    <property type="term" value="P:intracellular protein localization"/>
    <property type="evidence" value="ECO:0007669"/>
    <property type="project" value="TreeGrafter"/>
</dbReference>
<feature type="region of interest" description="Disordered" evidence="1">
    <location>
        <begin position="787"/>
        <end position="806"/>
    </location>
</feature>
<dbReference type="AlphaFoldDB" id="A0A401PE21"/>
<feature type="region of interest" description="Disordered" evidence="1">
    <location>
        <begin position="626"/>
        <end position="661"/>
    </location>
</feature>
<evidence type="ECO:0000313" key="3">
    <source>
        <dbReference type="Proteomes" id="UP000288216"/>
    </source>
</evidence>
<feature type="region of interest" description="Disordered" evidence="1">
    <location>
        <begin position="315"/>
        <end position="350"/>
    </location>
</feature>
<organism evidence="2 3">
    <name type="scientific">Scyliorhinus torazame</name>
    <name type="common">Cloudy catshark</name>
    <name type="synonym">Catulus torazame</name>
    <dbReference type="NCBI Taxonomy" id="75743"/>
    <lineage>
        <taxon>Eukaryota</taxon>
        <taxon>Metazoa</taxon>
        <taxon>Chordata</taxon>
        <taxon>Craniata</taxon>
        <taxon>Vertebrata</taxon>
        <taxon>Chondrichthyes</taxon>
        <taxon>Elasmobranchii</taxon>
        <taxon>Galeomorphii</taxon>
        <taxon>Galeoidea</taxon>
        <taxon>Carcharhiniformes</taxon>
        <taxon>Scyliorhinidae</taxon>
        <taxon>Scyliorhinus</taxon>
    </lineage>
</organism>
<reference evidence="2 3" key="1">
    <citation type="journal article" date="2018" name="Nat. Ecol. Evol.">
        <title>Shark genomes provide insights into elasmobranch evolution and the origin of vertebrates.</title>
        <authorList>
            <person name="Hara Y"/>
            <person name="Yamaguchi K"/>
            <person name="Onimaru K"/>
            <person name="Kadota M"/>
            <person name="Koyanagi M"/>
            <person name="Keeley SD"/>
            <person name="Tatsumi K"/>
            <person name="Tanaka K"/>
            <person name="Motone F"/>
            <person name="Kageyama Y"/>
            <person name="Nozu R"/>
            <person name="Adachi N"/>
            <person name="Nishimura O"/>
            <person name="Nakagawa R"/>
            <person name="Tanegashima C"/>
            <person name="Kiyatake I"/>
            <person name="Matsumoto R"/>
            <person name="Murakumo K"/>
            <person name="Nishida K"/>
            <person name="Terakita A"/>
            <person name="Kuratani S"/>
            <person name="Sato K"/>
            <person name="Hyodo S Kuraku.S."/>
        </authorList>
    </citation>
    <scope>NUCLEOTIDE SEQUENCE [LARGE SCALE GENOMIC DNA]</scope>
</reference>
<dbReference type="Proteomes" id="UP000288216">
    <property type="component" value="Unassembled WGS sequence"/>
</dbReference>
<feature type="region of interest" description="Disordered" evidence="1">
    <location>
        <begin position="547"/>
        <end position="566"/>
    </location>
</feature>
<proteinExistence type="predicted"/>
<dbReference type="GO" id="GO:0051018">
    <property type="term" value="F:protein kinase A binding"/>
    <property type="evidence" value="ECO:0007669"/>
    <property type="project" value="TreeGrafter"/>
</dbReference>
<dbReference type="PANTHER" id="PTHR10226">
    <property type="entry name" value="A KINASE ANCHOR PROTEIN"/>
    <property type="match status" value="1"/>
</dbReference>
<name>A0A401PE21_SCYTO</name>
<sequence>MARFDLAHVHYCARTGNVDDIPESCRRSWNGTNQSDNLEGETASMWPELIKLVEVTSTYPELHELLESIQLHHLKEDDVILIKGLQQHSEETTDGLQQNSTEGVMCLSPSPSYNSSSVFCSLRKYALGFEHAIYAITGNVSDSNSQSPEKSPHVPATDISLPDADTSQRIKVAAPDINTCIHNTSFTDVNIPPLPSTLPPTSGQLCQQKSVSQRPSSPAHATVCSLAEDFPLPNTTADIVVGTPSNIPWASGSQFLEVLSNYAESMSNEILSTVIEDSAPQGIETTMEQPEVWIPMEDHFSSDMLSHDNIPHSHLNQVFTGSDEFPKPLQDNSSGSQGIGGEKNHDISKDEGEDIQYYGTTDPASREVSSIIENSFQEVESQMEETFADSISQSLIANRSGEIVVTVPPVVESYALRLTHEVISDSAREASLRRMVTKKQLQQFENESKNVHESPKCKDISEMSQSDIFTHENNHLTRNTVSSSCTGVRPLADGEQAEHLSKVSQQYLDGSSPDRERQLSASDNEKFDDHDKGQLVFDKFGFTKKGSLDYPDAPPPTPIRPQLGGSQRSFTRKLKGGLAKEFLPSPPPPTPKDTFSFCLSEENQDTEEKVEFMRKLIRSLSQEFNGKDTSGISEVAEEERSQNLESKFPASKNEPTENSRQGKETVLDYFSHLMSGIVFSSAHVICSIMGESINPKAPEGQQCDSATLSNDYQPNTQASEELNPLSSETVILGTERIPNEHNENKHRVSFPEGAESLLQDYADRLAQKIIDAVINFLNQIDLLDHREPSTNRRGEMSPENGNKDCRHSHHIQQINSMSEGWVKGMIQSALHAFKTQYQLKQASSTNTESTNASEQLQDTDLAARSIDTKSFYTEANTEQHHIKKLLESIKSEASDADFLCSNTEEQNPVTPGSEYGIGIRTIASPDEGKNNGNNNYLSPFNNLHLCEQSQIDVKTEEFTGKNQCCFVQAGTRMSLFEENRERLCQHKYEDAFLAFNSESIISDEEKSSSLELTKVILQDPDHKPVSKTYAESLAETILQSSLVDACRHCRAEPVAKEVPMCPPNTDELYRKPLSVTNNLGDQGPKLQQKITIEESFKDRGVGDLPTIQNTKSQRLNVVEYTDVTSSRQPQEDLNQPTVTLQAEEQEDCEEMQHCTSLAPRTIKLSLVNFNSRSPAVDAQIQAVLQWAAASQLNISKIHIMTSSEDFVRFPTLLALAKDEEWTVGDLLHAVLNFYERNKTAVTPTLLDFLLKHLDRHPIPSV</sequence>
<dbReference type="PANTHER" id="PTHR10226:SF3">
    <property type="entry name" value="A-KINASE ANCHOR PROTEIN 11"/>
    <property type="match status" value="1"/>
</dbReference>
<evidence type="ECO:0000256" key="1">
    <source>
        <dbReference type="SAM" id="MobiDB-lite"/>
    </source>
</evidence>
<evidence type="ECO:0000313" key="2">
    <source>
        <dbReference type="EMBL" id="GCB71373.1"/>
    </source>
</evidence>
<dbReference type="OMA" id="CSIMGES"/>
<feature type="region of interest" description="Disordered" evidence="1">
    <location>
        <begin position="140"/>
        <end position="163"/>
    </location>
</feature>
<feature type="compositionally biased region" description="Basic and acidic residues" evidence="1">
    <location>
        <begin position="512"/>
        <end position="530"/>
    </location>
</feature>
<gene>
    <name evidence="2" type="ORF">scyTo_0008821</name>
</gene>
<evidence type="ECO:0008006" key="4">
    <source>
        <dbReference type="Google" id="ProtNLM"/>
    </source>
</evidence>